<dbReference type="AlphaFoldDB" id="A0A8U0AC75"/>
<dbReference type="Proteomes" id="UP000831768">
    <property type="component" value="Plasmid unnamed4"/>
</dbReference>
<sequence length="65" mass="7029">MHGGTQGEGKDNPNYKHGVYLSHALSDLSDHEQDAHDAMTETLAEDGPKSSEAHRRSNCPGLVEV</sequence>
<dbReference type="EMBL" id="CP096023">
    <property type="protein sequence ID" value="UPM45347.1"/>
    <property type="molecule type" value="Genomic_DNA"/>
</dbReference>
<dbReference type="GeneID" id="71930167"/>
<feature type="compositionally biased region" description="Basic and acidic residues" evidence="1">
    <location>
        <begin position="46"/>
        <end position="55"/>
    </location>
</feature>
<keyword evidence="3" id="KW-1185">Reference proteome</keyword>
<name>A0A8U0AC75_9EURY</name>
<reference evidence="2" key="1">
    <citation type="submission" date="2022-04" db="EMBL/GenBank/DDBJ databases">
        <title>Halocatena sp. nov., isolated from a salt lake.</title>
        <authorList>
            <person name="Cui H.-L."/>
        </authorList>
    </citation>
    <scope>NUCLEOTIDE SEQUENCE</scope>
    <source>
        <strain evidence="2">AD-1</strain>
        <plasmid evidence="2">unnamed4</plasmid>
    </source>
</reference>
<keyword evidence="2" id="KW-0614">Plasmid</keyword>
<evidence type="ECO:0000256" key="1">
    <source>
        <dbReference type="SAM" id="MobiDB-lite"/>
    </source>
</evidence>
<feature type="region of interest" description="Disordered" evidence="1">
    <location>
        <begin position="28"/>
        <end position="65"/>
    </location>
</feature>
<feature type="compositionally biased region" description="Basic and acidic residues" evidence="1">
    <location>
        <begin position="28"/>
        <end position="39"/>
    </location>
</feature>
<dbReference type="KEGG" id="haad:MW046_18930"/>
<proteinExistence type="predicted"/>
<geneLocation type="plasmid" evidence="2 3">
    <name>unnamed4</name>
</geneLocation>
<protein>
    <submittedName>
        <fullName evidence="2">Uncharacterized protein</fullName>
    </submittedName>
</protein>
<gene>
    <name evidence="2" type="ORF">MW046_18930</name>
</gene>
<dbReference type="RefSeq" id="WP_247995996.1">
    <property type="nucleotide sequence ID" value="NZ_CP096023.1"/>
</dbReference>
<evidence type="ECO:0000313" key="3">
    <source>
        <dbReference type="Proteomes" id="UP000831768"/>
    </source>
</evidence>
<organism evidence="2 3">
    <name type="scientific">Halocatena salina</name>
    <dbReference type="NCBI Taxonomy" id="2934340"/>
    <lineage>
        <taxon>Archaea</taxon>
        <taxon>Methanobacteriati</taxon>
        <taxon>Methanobacteriota</taxon>
        <taxon>Stenosarchaea group</taxon>
        <taxon>Halobacteria</taxon>
        <taxon>Halobacteriales</taxon>
        <taxon>Natronomonadaceae</taxon>
        <taxon>Halocatena</taxon>
    </lineage>
</organism>
<accession>A0A8U0AC75</accession>
<evidence type="ECO:0000313" key="2">
    <source>
        <dbReference type="EMBL" id="UPM45347.1"/>
    </source>
</evidence>